<dbReference type="Pfam" id="PF14026">
    <property type="entry name" value="SCO4226-like"/>
    <property type="match status" value="1"/>
</dbReference>
<protein>
    <submittedName>
        <fullName evidence="1">DUF4242 domain-containing protein</fullName>
    </submittedName>
</protein>
<reference evidence="1" key="1">
    <citation type="journal article" date="2023" name="Int. J. Syst. Evol. Microbiol.">
        <title>Collibacillus ludicampi gen. nov., sp. nov., a new soil bacterium of the family Alicyclobacillaceae.</title>
        <authorList>
            <person name="Jojima T."/>
            <person name="Ioku Y."/>
            <person name="Fukuta Y."/>
            <person name="Shirasaka N."/>
            <person name="Matsumura Y."/>
            <person name="Mori M."/>
        </authorList>
    </citation>
    <scope>NUCLEOTIDE SEQUENCE</scope>
    <source>
        <strain evidence="1">TP075</strain>
    </source>
</reference>
<dbReference type="InterPro" id="IPR025336">
    <property type="entry name" value="SCO4226-like"/>
</dbReference>
<keyword evidence="2" id="KW-1185">Reference proteome</keyword>
<dbReference type="Proteomes" id="UP001057291">
    <property type="component" value="Unassembled WGS sequence"/>
</dbReference>
<evidence type="ECO:0000313" key="2">
    <source>
        <dbReference type="Proteomes" id="UP001057291"/>
    </source>
</evidence>
<dbReference type="RefSeq" id="WP_282200905.1">
    <property type="nucleotide sequence ID" value="NZ_BOQE01000001.1"/>
</dbReference>
<dbReference type="AlphaFoldDB" id="A0AAV4LKV6"/>
<comment type="caution">
    <text evidence="1">The sequence shown here is derived from an EMBL/GenBank/DDBJ whole genome shotgun (WGS) entry which is preliminary data.</text>
</comment>
<proteinExistence type="predicted"/>
<dbReference type="InterPro" id="IPR042557">
    <property type="entry name" value="SCO4226"/>
</dbReference>
<name>A0AAV4LKV6_9BACL</name>
<gene>
    <name evidence="1" type="ORF">DNHGIG_35310</name>
</gene>
<dbReference type="EMBL" id="BOQE01000001">
    <property type="protein sequence ID" value="GIM47982.1"/>
    <property type="molecule type" value="Genomic_DNA"/>
</dbReference>
<evidence type="ECO:0000313" key="1">
    <source>
        <dbReference type="EMBL" id="GIM47982.1"/>
    </source>
</evidence>
<accession>A0AAV4LKV6</accession>
<dbReference type="Gene3D" id="3.30.70.3090">
    <property type="entry name" value="ORF SCO4226, nickel-binding ferredoxin-like monomer"/>
    <property type="match status" value="1"/>
</dbReference>
<sequence>MALYLIESVLPEELRECDIFKKSVESIDHFLKEEEGSLLEVQVSKDLTRAFFVFEISDPNKIREILGKENIPVTLVKQVRLVGQELEKVRVNTDKVRYVVEWNLPEGLTMDAYLKRKKEKSVHYAEVPEATFIRTYVCEDMTKCLCFYDAPDKEIVKKARNAVQAPVDSITEVLPIDQVKK</sequence>
<organism evidence="1 2">
    <name type="scientific">Collibacillus ludicampi</name>
    <dbReference type="NCBI Taxonomy" id="2771369"/>
    <lineage>
        <taxon>Bacteria</taxon>
        <taxon>Bacillati</taxon>
        <taxon>Bacillota</taxon>
        <taxon>Bacilli</taxon>
        <taxon>Bacillales</taxon>
        <taxon>Alicyclobacillaceae</taxon>
        <taxon>Collibacillus</taxon>
    </lineage>
</organism>